<evidence type="ECO:0000259" key="7">
    <source>
        <dbReference type="Pfam" id="PF07970"/>
    </source>
</evidence>
<organism evidence="9 10">
    <name type="scientific">Wickerhamiella sorbophila</name>
    <dbReference type="NCBI Taxonomy" id="45607"/>
    <lineage>
        <taxon>Eukaryota</taxon>
        <taxon>Fungi</taxon>
        <taxon>Dikarya</taxon>
        <taxon>Ascomycota</taxon>
        <taxon>Saccharomycotina</taxon>
        <taxon>Dipodascomycetes</taxon>
        <taxon>Dipodascales</taxon>
        <taxon>Trichomonascaceae</taxon>
        <taxon>Wickerhamiella</taxon>
    </lineage>
</organism>
<dbReference type="PANTHER" id="PTHR10984">
    <property type="entry name" value="ENDOPLASMIC RETICULUM-GOLGI INTERMEDIATE COMPARTMENT PROTEIN"/>
    <property type="match status" value="1"/>
</dbReference>
<keyword evidence="6" id="KW-0256">Endoplasmic reticulum</keyword>
<keyword evidence="6" id="KW-0333">Golgi apparatus</keyword>
<dbReference type="GO" id="GO:0000139">
    <property type="term" value="C:Golgi membrane"/>
    <property type="evidence" value="ECO:0007669"/>
    <property type="project" value="UniProtKB-SubCell"/>
</dbReference>
<evidence type="ECO:0000256" key="2">
    <source>
        <dbReference type="ARBA" id="ARBA00005648"/>
    </source>
</evidence>
<sequence length="387" mass="42422">MSLQFLDVFGKSSGGRRQVRTTSGGLVTILAAILIVWLLVLEVQSYFSVGLEPTLVVDSARDERMDIIVDISFPHVPCTILNVDAMDIAGEVQADVDGQLLMADLGPDGNFADKAILDRQKEIRENAIAARLANPDYKGPCYGAAPDEENCLSCLDVQRAYAAKGWQFHDGSGFDQCKEEGYPEALEANKQNGCRVSGRVSVSKVAGVLHFAPGEPVIGSGRHSHDLSAYNLPSMPFNFDHTIHQLSFGEGGETQLDDPLRGFHGATDQKQFAFHYFAKVVATEFHFLNNTVMSTNQYSVTRHGRPIVGGPDEDHPNSYHASGGIPGVRVDYEISPMKVINTERRMETFSELLMDVCAIIGAVITTAALVDRSVYAMDRVLREKKNR</sequence>
<dbReference type="PANTHER" id="PTHR10984:SF25">
    <property type="entry name" value="ENDOPLASMIC RETICULUM-GOLGI INTERMEDIATE COMPARTMENT PROTEIN 3"/>
    <property type="match status" value="1"/>
</dbReference>
<feature type="transmembrane region" description="Helical" evidence="6">
    <location>
        <begin position="21"/>
        <end position="40"/>
    </location>
</feature>
<keyword evidence="5 6" id="KW-0472">Membrane</keyword>
<evidence type="ECO:0000256" key="5">
    <source>
        <dbReference type="ARBA" id="ARBA00023136"/>
    </source>
</evidence>
<keyword evidence="4 6" id="KW-1133">Transmembrane helix</keyword>
<evidence type="ECO:0000256" key="1">
    <source>
        <dbReference type="ARBA" id="ARBA00004141"/>
    </source>
</evidence>
<dbReference type="STRING" id="45607.A0A2T0FQ64"/>
<protein>
    <recommendedName>
        <fullName evidence="6">Endoplasmic reticulum-Golgi intermediate compartment protein</fullName>
    </recommendedName>
</protein>
<evidence type="ECO:0000256" key="3">
    <source>
        <dbReference type="ARBA" id="ARBA00022692"/>
    </source>
</evidence>
<dbReference type="GeneID" id="36518467"/>
<dbReference type="OrthoDB" id="270930at2759"/>
<proteinExistence type="inferred from homology"/>
<reference evidence="9 10" key="1">
    <citation type="submission" date="2017-04" db="EMBL/GenBank/DDBJ databases">
        <title>Genome sequencing of [Candida] sorbophila.</title>
        <authorList>
            <person name="Ahn J.O."/>
        </authorList>
    </citation>
    <scope>NUCLEOTIDE SEQUENCE [LARGE SCALE GENOMIC DNA]</scope>
    <source>
        <strain evidence="9 10">DS02</strain>
    </source>
</reference>
<gene>
    <name evidence="9" type="ORF">B9G98_04719</name>
</gene>
<feature type="domain" description="Endoplasmic reticulum vesicle transporter C-terminal" evidence="7">
    <location>
        <begin position="141"/>
        <end position="371"/>
    </location>
</feature>
<dbReference type="GO" id="GO:0005789">
    <property type="term" value="C:endoplasmic reticulum membrane"/>
    <property type="evidence" value="ECO:0007669"/>
    <property type="project" value="UniProtKB-SubCell"/>
</dbReference>
<dbReference type="AlphaFoldDB" id="A0A2T0FQ64"/>
<dbReference type="Pfam" id="PF07970">
    <property type="entry name" value="COPIIcoated_ERV"/>
    <property type="match status" value="1"/>
</dbReference>
<dbReference type="GO" id="GO:0006888">
    <property type="term" value="P:endoplasmic reticulum to Golgi vesicle-mediated transport"/>
    <property type="evidence" value="ECO:0007669"/>
    <property type="project" value="UniProtKB-UniRule"/>
</dbReference>
<dbReference type="InterPro" id="IPR045888">
    <property type="entry name" value="Erv"/>
</dbReference>
<dbReference type="GO" id="GO:0006890">
    <property type="term" value="P:retrograde vesicle-mediated transport, Golgi to endoplasmic reticulum"/>
    <property type="evidence" value="ECO:0007669"/>
    <property type="project" value="TreeGrafter"/>
</dbReference>
<dbReference type="EMBL" id="NDIQ01000022">
    <property type="protein sequence ID" value="PRT57099.1"/>
    <property type="molecule type" value="Genomic_DNA"/>
</dbReference>
<feature type="domain" description="Endoplasmic reticulum vesicle transporter N-terminal" evidence="8">
    <location>
        <begin position="4"/>
        <end position="93"/>
    </location>
</feature>
<keyword evidence="10" id="KW-1185">Reference proteome</keyword>
<evidence type="ECO:0000256" key="4">
    <source>
        <dbReference type="ARBA" id="ARBA00022989"/>
    </source>
</evidence>
<evidence type="ECO:0000256" key="6">
    <source>
        <dbReference type="RuleBase" id="RU369013"/>
    </source>
</evidence>
<feature type="transmembrane region" description="Helical" evidence="6">
    <location>
        <begin position="352"/>
        <end position="370"/>
    </location>
</feature>
<dbReference type="GO" id="GO:0030134">
    <property type="term" value="C:COPII-coated ER to Golgi transport vesicle"/>
    <property type="evidence" value="ECO:0007669"/>
    <property type="project" value="TreeGrafter"/>
</dbReference>
<comment type="function">
    <text evidence="6">Plays a role in transport between endoplasmic reticulum and Golgi.</text>
</comment>
<dbReference type="Proteomes" id="UP000238350">
    <property type="component" value="Unassembled WGS sequence"/>
</dbReference>
<dbReference type="RefSeq" id="XP_024667044.1">
    <property type="nucleotide sequence ID" value="XM_024811276.1"/>
</dbReference>
<dbReference type="Pfam" id="PF13850">
    <property type="entry name" value="ERGIC_N"/>
    <property type="match status" value="1"/>
</dbReference>
<keyword evidence="6" id="KW-0813">Transport</keyword>
<comment type="similarity">
    <text evidence="2 6">Belongs to the ERGIC family.</text>
</comment>
<accession>A0A2T0FQ64</accession>
<evidence type="ECO:0000259" key="8">
    <source>
        <dbReference type="Pfam" id="PF13850"/>
    </source>
</evidence>
<comment type="subcellular location">
    <subcellularLocation>
        <location evidence="6">Endoplasmic reticulum membrane</location>
        <topology evidence="6">Multi-pass membrane protein</topology>
    </subcellularLocation>
    <subcellularLocation>
        <location evidence="6">Endoplasmic reticulum-Golgi intermediate compartment membrane</location>
        <topology evidence="6">Multi-pass membrane protein</topology>
    </subcellularLocation>
    <subcellularLocation>
        <location evidence="6">Golgi apparatus membrane</location>
        <topology evidence="6">Multi-pass membrane protein</topology>
    </subcellularLocation>
    <subcellularLocation>
        <location evidence="1">Membrane</location>
        <topology evidence="1">Multi-pass membrane protein</topology>
    </subcellularLocation>
</comment>
<keyword evidence="6" id="KW-0931">ER-Golgi transport</keyword>
<dbReference type="GO" id="GO:0033116">
    <property type="term" value="C:endoplasmic reticulum-Golgi intermediate compartment membrane"/>
    <property type="evidence" value="ECO:0007669"/>
    <property type="project" value="UniProtKB-SubCell"/>
</dbReference>
<evidence type="ECO:0000313" key="9">
    <source>
        <dbReference type="EMBL" id="PRT57099.1"/>
    </source>
</evidence>
<evidence type="ECO:0000313" key="10">
    <source>
        <dbReference type="Proteomes" id="UP000238350"/>
    </source>
</evidence>
<keyword evidence="3 6" id="KW-0812">Transmembrane</keyword>
<dbReference type="InterPro" id="IPR039542">
    <property type="entry name" value="Erv_N"/>
</dbReference>
<name>A0A2T0FQ64_9ASCO</name>
<dbReference type="InterPro" id="IPR012936">
    <property type="entry name" value="Erv_C"/>
</dbReference>
<comment type="caution">
    <text evidence="9">The sequence shown here is derived from an EMBL/GenBank/DDBJ whole genome shotgun (WGS) entry which is preliminary data.</text>
</comment>